<evidence type="ECO:0000313" key="1">
    <source>
        <dbReference type="Proteomes" id="UP000095286"/>
    </source>
</evidence>
<accession>A0AC35U412</accession>
<protein>
    <submittedName>
        <fullName evidence="2">WD_REPEATS_REGION domain-containing protein</fullName>
    </submittedName>
</protein>
<proteinExistence type="predicted"/>
<reference evidence="2" key="1">
    <citation type="submission" date="2016-11" db="UniProtKB">
        <authorList>
            <consortium name="WormBaseParasite"/>
        </authorList>
    </citation>
    <scope>IDENTIFICATION</scope>
    <source>
        <strain evidence="2">KR3021</strain>
    </source>
</reference>
<dbReference type="WBParaSite" id="RSKR_0000693100.1">
    <property type="protein sequence ID" value="RSKR_0000693100.1"/>
    <property type="gene ID" value="RSKR_0000693100"/>
</dbReference>
<evidence type="ECO:0000313" key="2">
    <source>
        <dbReference type="WBParaSite" id="RSKR_0000693100.1"/>
    </source>
</evidence>
<dbReference type="Proteomes" id="UP000095286">
    <property type="component" value="Unplaced"/>
</dbReference>
<sequence length="1488" mass="163949">MAKLERVLGSTSCPNSISIDQVSGTIAYPAGSTVILFNPRTGAEAHLIGTSKNNISALNFSHNGRFIATGECGHEPKIRVWEVLNSEGKFVGKQLCELKHHSLGIGTLLFTLDDEQLISVGNQHDKAIAVWNWKKECIVAKNNLTSHIFSMAISGSGDHFVTVGVRHIKFWNLSKSDQLKSAVLQGRSAILSDKRNNTFTNVITTKNNRCFALTSTKQLIEFQDKKLVNTYEMGDLVPGSLATGQNLLFIGCSDGVVEVYDIESLEKVTRLPKPHWLGYDPQTINTEDALNSNEHPPNSRYPNVHSMVFCMKSSSLTVFYSDRSFYTWSIGSDFRIKKIHSSIFHVGAVFGLETFPLLDSPHLSPDVFFTCGADDTIRVWNIHKNKQTFDKRTDNLYSKDLKKTLYFCESYDILNEQPRKNFTTVASDVLDSQTGVRCLKVSPEGKELAAGFRNGNLVVLDLTTSTFNKIIECEAHDDEIRCMEYSKPNDLSLPYLFATASRDRNVHIFSPLDKYSHLYAIRENSSTVTSILFTPFNDDLFLYTSAADKLVIISKIRTEGKELHVDRFNQINCTSGINNLILSPDGQDLVSACQDRNIRTFSKNGKEVKVIKGSLSNQGQATKICLDASGTFAAIICTDRYTYIIEMATSNCVAVLDSDTVSSVSFSSDCKRIILVSYSGCIYVWRLSNLLTKKMNLKLKRSDSAETNTIDITDSPSKPGTLFDGGSDRSVSPDSVIESASDSASNSGHKKSPTYSGSNFGSITSVQIAGDEDDLDSGVGVHQSSSVIIKNPKNINSQNQCDRKSYLHKVVPDVGERKFSSSISSSVNQSPVTTPSEEGLPLNDQMLNPPSIHTPPNTNHYAMPSYAASRSMSNIHHSGDKPIRPRRRWDVDPNPTIVSTPSPQYQQQTSHAVQQPSPHQISPQMTMSMFNSKSTGSLRQQMMDELGSVNSPLNSSTPRASTHNLRAQLLESNKAKQGTSIKSSGSESNTPSYSQFRRGTAGVRNSISKRVNTASSDIFSNSSPGSDRKASATVESPAKSRRQSSIFQGSTSNLRGPISLSEKRPPTQDYTTSSLYLRSRSQSPQTLVLGHQQQRNGNRRDSSVTIGQKSMYSSKSNLRTMSSATMGQSSNAMSKLNELRNNLRKSQENLALRTALEGQDAAEATQKFPSSMARSRSIGNLKLNTITNSINIGANSRNASPDLNSLRASRCLARSATNLQNEEDANLMYGGNRGNTTAKGPSSRFSSSIRNLQKSSKPDLTDASLYDNSETNSLDKESNDENLNGSTFSFSNSKKLRKGAVQKRVERIQPKNRLYSKFDQNLITSGDSDSNQSDIPNFHQPSPYTSHNQYHSADHEQTSPSSNAPSSIEATNRTFNGNAGAQFRRFAPNGIRKGSNYFAKNLESNSPSSSVVSTNVNNFNSNELSSNNPQAQNMIKHVDECIKEFQTHLDKLLYAKNMLSNDSVLPKDCTDHLIRAIDQASTNAKYRL</sequence>
<organism evidence="1 2">
    <name type="scientific">Rhabditophanes sp. KR3021</name>
    <dbReference type="NCBI Taxonomy" id="114890"/>
    <lineage>
        <taxon>Eukaryota</taxon>
        <taxon>Metazoa</taxon>
        <taxon>Ecdysozoa</taxon>
        <taxon>Nematoda</taxon>
        <taxon>Chromadorea</taxon>
        <taxon>Rhabditida</taxon>
        <taxon>Tylenchina</taxon>
        <taxon>Panagrolaimomorpha</taxon>
        <taxon>Strongyloidoidea</taxon>
        <taxon>Alloionematidae</taxon>
        <taxon>Rhabditophanes</taxon>
    </lineage>
</organism>
<name>A0AC35U412_9BILA</name>